<keyword evidence="2 6" id="KW-0032">Aminotransferase</keyword>
<proteinExistence type="predicted"/>
<dbReference type="PANTHER" id="PTHR42790">
    <property type="entry name" value="AMINOTRANSFERASE"/>
    <property type="match status" value="1"/>
</dbReference>
<dbReference type="PANTHER" id="PTHR42790:SF19">
    <property type="entry name" value="KYNURENINE_ALPHA-AMINOADIPATE AMINOTRANSFERASE, MITOCHONDRIAL"/>
    <property type="match status" value="1"/>
</dbReference>
<dbReference type="CDD" id="cd00609">
    <property type="entry name" value="AAT_like"/>
    <property type="match status" value="1"/>
</dbReference>
<keyword evidence="4" id="KW-0663">Pyridoxal phosphate</keyword>
<evidence type="ECO:0000313" key="6">
    <source>
        <dbReference type="EMBL" id="MCQ1948658.1"/>
    </source>
</evidence>
<dbReference type="Pfam" id="PF00155">
    <property type="entry name" value="Aminotran_1_2"/>
    <property type="match status" value="1"/>
</dbReference>
<comment type="cofactor">
    <cofactor evidence="1">
        <name>pyridoxal 5'-phosphate</name>
        <dbReference type="ChEBI" id="CHEBI:597326"/>
    </cofactor>
</comment>
<accession>A0ABT1NLQ6</accession>
<protein>
    <submittedName>
        <fullName evidence="6">PLP-dependent aminotransferase family protein</fullName>
    </submittedName>
</protein>
<dbReference type="RefSeq" id="WP_255864581.1">
    <property type="nucleotide sequence ID" value="NZ_CP104263.1"/>
</dbReference>
<organism evidence="6 7">
    <name type="scientific">Arthrobacter jinronghuae</name>
    <dbReference type="NCBI Taxonomy" id="2964609"/>
    <lineage>
        <taxon>Bacteria</taxon>
        <taxon>Bacillati</taxon>
        <taxon>Actinomycetota</taxon>
        <taxon>Actinomycetes</taxon>
        <taxon>Micrococcales</taxon>
        <taxon>Micrococcaceae</taxon>
        <taxon>Arthrobacter</taxon>
    </lineage>
</organism>
<evidence type="ECO:0000259" key="5">
    <source>
        <dbReference type="Pfam" id="PF00155"/>
    </source>
</evidence>
<dbReference type="InterPro" id="IPR004839">
    <property type="entry name" value="Aminotransferase_I/II_large"/>
</dbReference>
<dbReference type="InterPro" id="IPR050859">
    <property type="entry name" value="Class-I_PLP-dep_aminotransf"/>
</dbReference>
<evidence type="ECO:0000256" key="3">
    <source>
        <dbReference type="ARBA" id="ARBA00022679"/>
    </source>
</evidence>
<evidence type="ECO:0000256" key="1">
    <source>
        <dbReference type="ARBA" id="ARBA00001933"/>
    </source>
</evidence>
<comment type="caution">
    <text evidence="6">The sequence shown here is derived from an EMBL/GenBank/DDBJ whole genome shotgun (WGS) entry which is preliminary data.</text>
</comment>
<dbReference type="Gene3D" id="3.40.640.10">
    <property type="entry name" value="Type I PLP-dependent aspartate aminotransferase-like (Major domain)"/>
    <property type="match status" value="1"/>
</dbReference>
<keyword evidence="7" id="KW-1185">Reference proteome</keyword>
<dbReference type="SUPFAM" id="SSF53383">
    <property type="entry name" value="PLP-dependent transferases"/>
    <property type="match status" value="1"/>
</dbReference>
<evidence type="ECO:0000256" key="2">
    <source>
        <dbReference type="ARBA" id="ARBA00022576"/>
    </source>
</evidence>
<evidence type="ECO:0000256" key="4">
    <source>
        <dbReference type="ARBA" id="ARBA00022898"/>
    </source>
</evidence>
<gene>
    <name evidence="6" type="ORF">NNX28_01785</name>
</gene>
<dbReference type="GO" id="GO:0008483">
    <property type="term" value="F:transaminase activity"/>
    <property type="evidence" value="ECO:0007669"/>
    <property type="project" value="UniProtKB-KW"/>
</dbReference>
<dbReference type="InterPro" id="IPR015424">
    <property type="entry name" value="PyrdxlP-dep_Trfase"/>
</dbReference>
<dbReference type="Proteomes" id="UP001206924">
    <property type="component" value="Unassembled WGS sequence"/>
</dbReference>
<feature type="domain" description="Aminotransferase class I/classII large" evidence="5">
    <location>
        <begin position="69"/>
        <end position="417"/>
    </location>
</feature>
<reference evidence="6 7" key="1">
    <citation type="submission" date="2022-07" db="EMBL/GenBank/DDBJ databases">
        <title>Novel species in genus Arthrobacter.</title>
        <authorList>
            <person name="Liu Y."/>
        </authorList>
    </citation>
    <scope>NUCLEOTIDE SEQUENCE [LARGE SCALE GENOMIC DNA]</scope>
    <source>
        <strain evidence="7">zg-Y859</strain>
    </source>
</reference>
<dbReference type="InterPro" id="IPR015422">
    <property type="entry name" value="PyrdxlP-dep_Trfase_small"/>
</dbReference>
<sequence>MTREEFSDAVELPVDTMAALERAAGSHRHEVLFSNRAFHIKQSAVRDVFDISIRPGLISLAGGSPYLRSLPLEELGRTAQRIIAEHGLEALQYGGGQGMEELRRQACEVMAAEGILDADPADIVITTGSQSAQDVAAKVFCDPGDVILCEDPTYVGALNAFEAYEVDVRTVPMDDGGLVPEALERRIREVRAEGKTIKLLYTIPSFNNPSGVTLTAGRRQAVVEICRRNNILILEDNPYGLLRFDGEPLAPMRAGNAQDVLYLGSFSKIFAPGVRLGWALVPRHLYRRFYLACEAVVLCPSPLTQMLVSAYLREYDWMGHVRSSRSLYAERCSSMLAALDEHMPEGVTWTRPDGGFFIWVTLPEGVDTYPLLYEAIDAGTVFIPGAAFTPGEGASNKLRLAFSAVSSEDIAEGVRRLAPILSAAVAAVKVR</sequence>
<name>A0ABT1NLQ6_9MICC</name>
<dbReference type="InterPro" id="IPR015421">
    <property type="entry name" value="PyrdxlP-dep_Trfase_major"/>
</dbReference>
<dbReference type="Gene3D" id="3.90.1150.10">
    <property type="entry name" value="Aspartate Aminotransferase, domain 1"/>
    <property type="match status" value="1"/>
</dbReference>
<evidence type="ECO:0000313" key="7">
    <source>
        <dbReference type="Proteomes" id="UP001206924"/>
    </source>
</evidence>
<keyword evidence="3" id="KW-0808">Transferase</keyword>
<dbReference type="EMBL" id="JANFLP010000001">
    <property type="protein sequence ID" value="MCQ1948658.1"/>
    <property type="molecule type" value="Genomic_DNA"/>
</dbReference>